<dbReference type="GO" id="GO:0050660">
    <property type="term" value="F:flavin adenine dinucleotide binding"/>
    <property type="evidence" value="ECO:0007669"/>
    <property type="project" value="InterPro"/>
</dbReference>
<dbReference type="GO" id="GO:0051537">
    <property type="term" value="F:2 iron, 2 sulfur cluster binding"/>
    <property type="evidence" value="ECO:0007669"/>
    <property type="project" value="UniProtKB-KW"/>
</dbReference>
<feature type="binding site" evidence="1">
    <location>
        <position position="247"/>
    </location>
    <ligand>
        <name>[2Fe-2S] cluster</name>
        <dbReference type="ChEBI" id="CHEBI:190135"/>
    </ligand>
</feature>
<dbReference type="AlphaFoldDB" id="A0A523YLM0"/>
<dbReference type="Pfam" id="PF10418">
    <property type="entry name" value="DHODB_Fe-S_bind"/>
    <property type="match status" value="1"/>
</dbReference>
<name>A0A523YLM0_UNCAE</name>
<feature type="binding site" evidence="1">
    <location>
        <position position="250"/>
    </location>
    <ligand>
        <name>[2Fe-2S] cluster</name>
        <dbReference type="ChEBI" id="CHEBI:190135"/>
    </ligand>
</feature>
<dbReference type="InterPro" id="IPR019480">
    <property type="entry name" value="Dihydroorotate_DH_Fe-S-bd"/>
</dbReference>
<evidence type="ECO:0000313" key="3">
    <source>
        <dbReference type="EMBL" id="TET92461.1"/>
    </source>
</evidence>
<feature type="binding site" evidence="1">
    <location>
        <position position="242"/>
    </location>
    <ligand>
        <name>[2Fe-2S] cluster</name>
        <dbReference type="ChEBI" id="CHEBI:190135"/>
    </ligand>
</feature>
<organism evidence="3 4">
    <name type="scientific">Aerophobetes bacterium</name>
    <dbReference type="NCBI Taxonomy" id="2030807"/>
    <lineage>
        <taxon>Bacteria</taxon>
        <taxon>Candidatus Aerophobota</taxon>
    </lineage>
</organism>
<evidence type="ECO:0000256" key="1">
    <source>
        <dbReference type="PIRSR" id="PIRSR006816-2"/>
    </source>
</evidence>
<keyword evidence="1" id="KW-0479">Metal-binding</keyword>
<keyword evidence="1" id="KW-0408">Iron</keyword>
<dbReference type="InterPro" id="IPR039261">
    <property type="entry name" value="FNR_nucleotide-bd"/>
</dbReference>
<dbReference type="PANTHER" id="PTHR43513">
    <property type="entry name" value="DIHYDROOROTATE DEHYDROGENASE B (NAD(+)), ELECTRON TRANSFER SUBUNIT"/>
    <property type="match status" value="1"/>
</dbReference>
<sequence length="277" mass="30974">MESPYQPTKAKILKIIPETPNIKTFVLKPEDSLEFKAGQFVQLTVPGLGEAPFTPSSSPYEKEKIEVTVMKVGSVTSVLHSLKEEDTIGIRGPYGKEYPLSDFEEKETLIVGGGVGLAPLRSLFLALAKNIERYKKVLFCYGAKTPEDIVYKGAVLKNWQDLHPEKIHFRITVDKADGEWKGKVGLVTTTLDNLEEEIEDIQKSPVIVCGPPIMMKFTTFKLLDLGYRPPNIFLSMEKNMSCGIGKCGHCQMGKYLVCRDGPVLTYDKIKDIPTIWD</sequence>
<feature type="domain" description="FAD-binding FR-type" evidence="2">
    <location>
        <begin position="5"/>
        <end position="100"/>
    </location>
</feature>
<reference evidence="3 4" key="1">
    <citation type="submission" date="2019-03" db="EMBL/GenBank/DDBJ databases">
        <title>Metabolic potential of uncultured bacteria and archaea associated with petroleum seepage in deep-sea sediments.</title>
        <authorList>
            <person name="Dong X."/>
            <person name="Hubert C."/>
        </authorList>
    </citation>
    <scope>NUCLEOTIDE SEQUENCE [LARGE SCALE GENOMIC DNA]</scope>
    <source>
        <strain evidence="3">E29_bin28</strain>
    </source>
</reference>
<evidence type="ECO:0000313" key="4">
    <source>
        <dbReference type="Proteomes" id="UP000316925"/>
    </source>
</evidence>
<dbReference type="InterPro" id="IPR017938">
    <property type="entry name" value="Riboflavin_synthase-like_b-brl"/>
</dbReference>
<dbReference type="Pfam" id="PF00175">
    <property type="entry name" value="NAD_binding_1"/>
    <property type="match status" value="1"/>
</dbReference>
<dbReference type="InterPro" id="IPR008333">
    <property type="entry name" value="Cbr1-like_FAD-bd_dom"/>
</dbReference>
<dbReference type="Proteomes" id="UP000316925">
    <property type="component" value="Unassembled WGS sequence"/>
</dbReference>
<keyword evidence="1" id="KW-0001">2Fe-2S</keyword>
<dbReference type="CDD" id="cd06221">
    <property type="entry name" value="sulfite_reductase_like"/>
    <property type="match status" value="1"/>
</dbReference>
<dbReference type="SUPFAM" id="SSF52343">
    <property type="entry name" value="Ferredoxin reductase-like, C-terminal NADP-linked domain"/>
    <property type="match status" value="1"/>
</dbReference>
<dbReference type="PANTHER" id="PTHR43513:SF1">
    <property type="entry name" value="ANAEROBIC SULFITE REDUCTASE SUBUNIT B"/>
    <property type="match status" value="1"/>
</dbReference>
<proteinExistence type="predicted"/>
<dbReference type="SUPFAM" id="SSF63380">
    <property type="entry name" value="Riboflavin synthase domain-like"/>
    <property type="match status" value="1"/>
</dbReference>
<comment type="cofactor">
    <cofactor evidence="1">
        <name>[2Fe-2S] cluster</name>
        <dbReference type="ChEBI" id="CHEBI:190135"/>
    </cofactor>
    <text evidence="1">Binds 1 [2Fe-2S] cluster per subunit.</text>
</comment>
<dbReference type="Gene3D" id="3.40.50.80">
    <property type="entry name" value="Nucleotide-binding domain of ferredoxin-NADP reductase (FNR) module"/>
    <property type="match status" value="1"/>
</dbReference>
<gene>
    <name evidence="3" type="ORF">E3J33_03735</name>
</gene>
<dbReference type="PRINTS" id="PR00410">
    <property type="entry name" value="PHEHYDRXLASE"/>
</dbReference>
<feature type="binding site" evidence="1">
    <location>
        <position position="258"/>
    </location>
    <ligand>
        <name>[2Fe-2S] cluster</name>
        <dbReference type="ChEBI" id="CHEBI:190135"/>
    </ligand>
</feature>
<keyword evidence="1" id="KW-0411">Iron-sulfur</keyword>
<comment type="caution">
    <text evidence="3">The sequence shown here is derived from an EMBL/GenBank/DDBJ whole genome shotgun (WGS) entry which is preliminary data.</text>
</comment>
<dbReference type="PROSITE" id="PS51384">
    <property type="entry name" value="FAD_FR"/>
    <property type="match status" value="1"/>
</dbReference>
<dbReference type="Pfam" id="PF00970">
    <property type="entry name" value="FAD_binding_6"/>
    <property type="match status" value="1"/>
</dbReference>
<dbReference type="Gene3D" id="2.40.30.10">
    <property type="entry name" value="Translation factors"/>
    <property type="match status" value="1"/>
</dbReference>
<dbReference type="GO" id="GO:0016491">
    <property type="term" value="F:oxidoreductase activity"/>
    <property type="evidence" value="ECO:0007669"/>
    <property type="project" value="InterPro"/>
</dbReference>
<evidence type="ECO:0000259" key="2">
    <source>
        <dbReference type="PROSITE" id="PS51384"/>
    </source>
</evidence>
<dbReference type="InterPro" id="IPR012165">
    <property type="entry name" value="Cyt_c3_hydrogenase_gsu"/>
</dbReference>
<dbReference type="InterPro" id="IPR050353">
    <property type="entry name" value="PyrK_electron_transfer"/>
</dbReference>
<dbReference type="InterPro" id="IPR001433">
    <property type="entry name" value="OxRdtase_FAD/NAD-bd"/>
</dbReference>
<dbReference type="GO" id="GO:0006221">
    <property type="term" value="P:pyrimidine nucleotide biosynthetic process"/>
    <property type="evidence" value="ECO:0007669"/>
    <property type="project" value="InterPro"/>
</dbReference>
<dbReference type="EMBL" id="SOIJ01000210">
    <property type="protein sequence ID" value="TET92461.1"/>
    <property type="molecule type" value="Genomic_DNA"/>
</dbReference>
<dbReference type="InterPro" id="IPR017927">
    <property type="entry name" value="FAD-bd_FR_type"/>
</dbReference>
<protein>
    <submittedName>
        <fullName evidence="3">Oxidoreductase</fullName>
    </submittedName>
</protein>
<dbReference type="GO" id="GO:0046872">
    <property type="term" value="F:metal ion binding"/>
    <property type="evidence" value="ECO:0007669"/>
    <property type="project" value="UniProtKB-KW"/>
</dbReference>
<accession>A0A523YLM0</accession>
<dbReference type="PIRSF" id="PIRSF006816">
    <property type="entry name" value="Cyc3_hyd_g"/>
    <property type="match status" value="1"/>
</dbReference>